<evidence type="ECO:0000313" key="2">
    <source>
        <dbReference type="Proteomes" id="UP000789901"/>
    </source>
</evidence>
<protein>
    <submittedName>
        <fullName evidence="1">21945_t:CDS:1</fullName>
    </submittedName>
</protein>
<organism evidence="1 2">
    <name type="scientific">Gigaspora margarita</name>
    <dbReference type="NCBI Taxonomy" id="4874"/>
    <lineage>
        <taxon>Eukaryota</taxon>
        <taxon>Fungi</taxon>
        <taxon>Fungi incertae sedis</taxon>
        <taxon>Mucoromycota</taxon>
        <taxon>Glomeromycotina</taxon>
        <taxon>Glomeromycetes</taxon>
        <taxon>Diversisporales</taxon>
        <taxon>Gigasporaceae</taxon>
        <taxon>Gigaspora</taxon>
    </lineage>
</organism>
<dbReference type="Proteomes" id="UP000789901">
    <property type="component" value="Unassembled WGS sequence"/>
</dbReference>
<comment type="caution">
    <text evidence="1">The sequence shown here is derived from an EMBL/GenBank/DDBJ whole genome shotgun (WGS) entry which is preliminary data.</text>
</comment>
<keyword evidence="2" id="KW-1185">Reference proteome</keyword>
<sequence>MVEEKCKAVELARCSTNTNAANYYSLDLTMLGRWVNKFSLDPSVSLFQRNSLSIGSGRHAFFPEEKAKLYEWIMEVRQNSLAVTYTSIKLKIAKILDESVKQTNDVSKKLAINKFKLSTH</sequence>
<accession>A0ABN7VUF5</accession>
<reference evidence="1 2" key="1">
    <citation type="submission" date="2021-06" db="EMBL/GenBank/DDBJ databases">
        <authorList>
            <person name="Kallberg Y."/>
            <person name="Tangrot J."/>
            <person name="Rosling A."/>
        </authorList>
    </citation>
    <scope>NUCLEOTIDE SEQUENCE [LARGE SCALE GENOMIC DNA]</scope>
    <source>
        <strain evidence="1 2">120-4 pot B 10/14</strain>
    </source>
</reference>
<name>A0ABN7VUF5_GIGMA</name>
<dbReference type="EMBL" id="CAJVQB010022803">
    <property type="protein sequence ID" value="CAG8800428.1"/>
    <property type="molecule type" value="Genomic_DNA"/>
</dbReference>
<evidence type="ECO:0000313" key="1">
    <source>
        <dbReference type="EMBL" id="CAG8800428.1"/>
    </source>
</evidence>
<proteinExistence type="predicted"/>
<gene>
    <name evidence="1" type="ORF">GMARGA_LOCUS22972</name>
</gene>